<dbReference type="EMBL" id="CP126446">
    <property type="protein sequence ID" value="WIF98647.1"/>
    <property type="molecule type" value="Genomic_DNA"/>
</dbReference>
<sequence length="234" mass="25546">MFMEHLGDLSGFRRECIDAQKVFDYVIVNLEGTDNAVRFFPSNGLTAADICPILDAGGRLANIQTDVVIPEEGGCSVEVDGDEVVEIDGEEVTLQWVTVTKDEPLTFRISFDVVDENGCVVGSACGTSLIRDIAQENLLLCAPEGTTVACTLLPSTSIRPYNFRCVGDPIDLRFSVRYNLCQAIQSYDQVKLEVFARLCQPRPIISPVDTCQPIVPQQCPAIFPGTMNMNGSDS</sequence>
<protein>
    <submittedName>
        <fullName evidence="1">Uncharacterized protein</fullName>
    </submittedName>
</protein>
<evidence type="ECO:0000313" key="1">
    <source>
        <dbReference type="EMBL" id="WIF98647.1"/>
    </source>
</evidence>
<dbReference type="RefSeq" id="WP_231419334.1">
    <property type="nucleotide sequence ID" value="NZ_CP126446.1"/>
</dbReference>
<gene>
    <name evidence="1" type="ORF">QNI29_02975</name>
</gene>
<name>A0ABY8UYS5_9BACI</name>
<dbReference type="Proteomes" id="UP001236652">
    <property type="component" value="Chromosome"/>
</dbReference>
<accession>A0ABY8UYS5</accession>
<proteinExistence type="predicted"/>
<evidence type="ECO:0000313" key="2">
    <source>
        <dbReference type="Proteomes" id="UP001236652"/>
    </source>
</evidence>
<reference evidence="1 2" key="1">
    <citation type="submission" date="2023-05" db="EMBL/GenBank/DDBJ databases">
        <title>Comparative genomics reveals the evidence of polycyclic aromatic hydrocarbons degradation in moderately halophilic genus Pontibacillus.</title>
        <authorList>
            <person name="Yang H."/>
            <person name="Qian Z."/>
        </authorList>
    </citation>
    <scope>NUCLEOTIDE SEQUENCE [LARGE SCALE GENOMIC DNA]</scope>
    <source>
        <strain evidence="2">HN14</strain>
    </source>
</reference>
<organism evidence="1 2">
    <name type="scientific">Pontibacillus chungwhensis</name>
    <dbReference type="NCBI Taxonomy" id="265426"/>
    <lineage>
        <taxon>Bacteria</taxon>
        <taxon>Bacillati</taxon>
        <taxon>Bacillota</taxon>
        <taxon>Bacilli</taxon>
        <taxon>Bacillales</taxon>
        <taxon>Bacillaceae</taxon>
        <taxon>Pontibacillus</taxon>
    </lineage>
</organism>
<keyword evidence="2" id="KW-1185">Reference proteome</keyword>